<organism evidence="2 3">
    <name type="scientific">Chitinibacter fontanus</name>
    <dbReference type="NCBI Taxonomy" id="1737446"/>
    <lineage>
        <taxon>Bacteria</taxon>
        <taxon>Pseudomonadati</taxon>
        <taxon>Pseudomonadota</taxon>
        <taxon>Betaproteobacteria</taxon>
        <taxon>Neisseriales</taxon>
        <taxon>Chitinibacteraceae</taxon>
        <taxon>Chitinibacter</taxon>
    </lineage>
</organism>
<dbReference type="AlphaFoldDB" id="A0A7D5ZFJ9"/>
<dbReference type="EMBL" id="CP058952">
    <property type="protein sequence ID" value="QLI82686.1"/>
    <property type="molecule type" value="Genomic_DNA"/>
</dbReference>
<feature type="domain" description="VOC" evidence="1">
    <location>
        <begin position="4"/>
        <end position="126"/>
    </location>
</feature>
<dbReference type="Proteomes" id="UP000510822">
    <property type="component" value="Chromosome"/>
</dbReference>
<name>A0A7D5ZFJ9_9NEIS</name>
<dbReference type="PANTHER" id="PTHR36503:SF1">
    <property type="entry name" value="BLR2520 PROTEIN"/>
    <property type="match status" value="1"/>
</dbReference>
<protein>
    <submittedName>
        <fullName evidence="2">VOC family protein</fullName>
    </submittedName>
</protein>
<reference evidence="2 3" key="1">
    <citation type="journal article" date="2016" name="Int. J. Syst. Evol. Microbiol.">
        <title>Chitinibacter fontanus sp. nov., isolated from a spring.</title>
        <authorList>
            <person name="Sheu S.Y."/>
            <person name="Li Y.S."/>
            <person name="Young C.C."/>
            <person name="Chen W.M."/>
        </authorList>
    </citation>
    <scope>NUCLEOTIDE SEQUENCE [LARGE SCALE GENOMIC DNA]</scope>
    <source>
        <strain evidence="2 3">STM-7</strain>
    </source>
</reference>
<evidence type="ECO:0000259" key="1">
    <source>
        <dbReference type="PROSITE" id="PS51819"/>
    </source>
</evidence>
<dbReference type="KEGG" id="cfon:HZU75_14760"/>
<dbReference type="InterPro" id="IPR029068">
    <property type="entry name" value="Glyas_Bleomycin-R_OHBP_Dase"/>
</dbReference>
<dbReference type="InterPro" id="IPR037523">
    <property type="entry name" value="VOC_core"/>
</dbReference>
<dbReference type="SUPFAM" id="SSF54593">
    <property type="entry name" value="Glyoxalase/Bleomycin resistance protein/Dihydroxybiphenyl dioxygenase"/>
    <property type="match status" value="1"/>
</dbReference>
<dbReference type="PANTHER" id="PTHR36503">
    <property type="entry name" value="BLR2520 PROTEIN"/>
    <property type="match status" value="1"/>
</dbReference>
<evidence type="ECO:0000313" key="2">
    <source>
        <dbReference type="EMBL" id="QLI82686.1"/>
    </source>
</evidence>
<dbReference type="InterPro" id="IPR004360">
    <property type="entry name" value="Glyas_Fos-R_dOase_dom"/>
</dbReference>
<dbReference type="RefSeq" id="WP_180306762.1">
    <property type="nucleotide sequence ID" value="NZ_CP058952.1"/>
</dbReference>
<dbReference type="Pfam" id="PF00903">
    <property type="entry name" value="Glyoxalase"/>
    <property type="match status" value="1"/>
</dbReference>
<dbReference type="Gene3D" id="3.10.180.10">
    <property type="entry name" value="2,3-Dihydroxybiphenyl 1,2-Dioxygenase, domain 1"/>
    <property type="match status" value="1"/>
</dbReference>
<sequence>MRPRLNLILLGVADVAKSTAFYEALGWQRAATSHSEFVKFDLGGVVLGLQSRSSFAQDCQLPDTGYRGFAGFALAYIARSADEVPHVLATASQLGAEIVKPATRNAWGIAGYFRDPDGHLFEVCYEDGWVFAADGHLVV</sequence>
<evidence type="ECO:0000313" key="3">
    <source>
        <dbReference type="Proteomes" id="UP000510822"/>
    </source>
</evidence>
<dbReference type="PROSITE" id="PS51819">
    <property type="entry name" value="VOC"/>
    <property type="match status" value="1"/>
</dbReference>
<gene>
    <name evidence="2" type="ORF">HZU75_14760</name>
</gene>
<keyword evidence="3" id="KW-1185">Reference proteome</keyword>
<accession>A0A7D5ZFJ9</accession>
<proteinExistence type="predicted"/>